<sequence length="241" mass="28159">MSSDKSINRFPNCYYFLKRYWQSEFHSKLCRITRKYFHNRLDPFNLCPRTILFWFFIPPYRAIGISILDLQRIAVYGRQQIEPNQTIYLMFKILELNSPIPLTLLIMFASLGLVLTDGANKIVQAVRSEYENIVPTDESVTPSLNPFNLTPRMSIYFPIIDDHTSIGFLTIDLRHIEFSIKQSLEPNENIKSLIRFIDIYAPFPLQLGIMFLSVGLFLCGIIFKFILSLNQELLDEIRCSL</sequence>
<evidence type="ECO:0000313" key="3">
    <source>
        <dbReference type="Proteomes" id="UP000006053"/>
    </source>
</evidence>
<dbReference type="eggNOG" id="ENOG5033V5S">
    <property type="taxonomic scope" value="Bacteria"/>
</dbReference>
<dbReference type="EMBL" id="CP003348">
    <property type="protein sequence ID" value="AFL99917.1"/>
    <property type="molecule type" value="Genomic_DNA"/>
</dbReference>
<dbReference type="Proteomes" id="UP000006053">
    <property type="component" value="Chromosome"/>
</dbReference>
<keyword evidence="3" id="KW-1185">Reference proteome</keyword>
<name>I4A7I3_DESDJ</name>
<dbReference type="OrthoDB" id="1797655at2"/>
<organism evidence="2 3">
    <name type="scientific">Desulfitobacterium dehalogenans (strain ATCC 51507 / DSM 9161 / JW/IU-DC1)</name>
    <dbReference type="NCBI Taxonomy" id="756499"/>
    <lineage>
        <taxon>Bacteria</taxon>
        <taxon>Bacillati</taxon>
        <taxon>Bacillota</taxon>
        <taxon>Clostridia</taxon>
        <taxon>Eubacteriales</taxon>
        <taxon>Desulfitobacteriaceae</taxon>
        <taxon>Desulfitobacterium</taxon>
    </lineage>
</organism>
<feature type="transmembrane region" description="Helical" evidence="1">
    <location>
        <begin position="96"/>
        <end position="115"/>
    </location>
</feature>
<gene>
    <name evidence="2" type="ordered locus">Desde_1504</name>
</gene>
<keyword evidence="1" id="KW-0472">Membrane</keyword>
<evidence type="ECO:0000313" key="2">
    <source>
        <dbReference type="EMBL" id="AFL99917.1"/>
    </source>
</evidence>
<dbReference type="AlphaFoldDB" id="I4A7I3"/>
<dbReference type="KEGG" id="ddh:Desde_1504"/>
<dbReference type="HOGENOM" id="CLU_1150399_0_0_9"/>
<keyword evidence="1" id="KW-0812">Transmembrane</keyword>
<reference evidence="2 3" key="2">
    <citation type="journal article" date="2015" name="J. Bacteriol.">
        <title>Genomic, proteomic, and biochemical analysis of the organohalide respiratory pathway in Desulfitobacterium dehalogenans.</title>
        <authorList>
            <person name="Kruse T."/>
            <person name="van de Pas B.A."/>
            <person name="Atteia A."/>
            <person name="Krab K."/>
            <person name="Hagen W.R."/>
            <person name="Goodwin L."/>
            <person name="Chain P."/>
            <person name="Boeren S."/>
            <person name="Maphosa F."/>
            <person name="Schraa G."/>
            <person name="de Vos W.M."/>
            <person name="van der Oost J."/>
            <person name="Smidt H."/>
            <person name="Stams A.J."/>
        </authorList>
    </citation>
    <scope>NUCLEOTIDE SEQUENCE [LARGE SCALE GENOMIC DNA]</scope>
    <source>
        <strain evidence="3">ATCC 51507 / DSM 9161 / JW/IU-DC1</strain>
    </source>
</reference>
<accession>I4A7I3</accession>
<protein>
    <submittedName>
        <fullName evidence="2">Uncharacterized protein</fullName>
    </submittedName>
</protein>
<reference evidence="3" key="1">
    <citation type="submission" date="2012-06" db="EMBL/GenBank/DDBJ databases">
        <title>Complete sequence of Desulfitobacterium dehalogenans ATCC 51507.</title>
        <authorList>
            <person name="Lucas S."/>
            <person name="Han J."/>
            <person name="Lapidus A."/>
            <person name="Cheng J.-F."/>
            <person name="Goodwin L."/>
            <person name="Pitluck S."/>
            <person name="Peters L."/>
            <person name="Ovchinnikova G."/>
            <person name="Teshima H."/>
            <person name="Detter J.C."/>
            <person name="Han C."/>
            <person name="Tapia R."/>
            <person name="Land M."/>
            <person name="Hauser L."/>
            <person name="Kyrpides N."/>
            <person name="Ivanova N."/>
            <person name="Pagani I."/>
            <person name="Kruse T."/>
            <person name="de Vos W.M."/>
            <person name="Smidt H."/>
            <person name="Woyke T."/>
        </authorList>
    </citation>
    <scope>NUCLEOTIDE SEQUENCE [LARGE SCALE GENOMIC DNA]</scope>
    <source>
        <strain evidence="3">ATCC 51507 / DSM 9161 / JW/IU-DC1</strain>
    </source>
</reference>
<proteinExistence type="predicted"/>
<keyword evidence="1" id="KW-1133">Transmembrane helix</keyword>
<evidence type="ECO:0000256" key="1">
    <source>
        <dbReference type="SAM" id="Phobius"/>
    </source>
</evidence>
<feature type="transmembrane region" description="Helical" evidence="1">
    <location>
        <begin position="205"/>
        <end position="227"/>
    </location>
</feature>